<sequence length="81" mass="9127">MEENEEKCSWPTICSGVTDGMTQERVGKWKTTFTVINGIYILCNLWVSFLTCTVISDITFKRPLTDHSHSTVLTLAVIFPA</sequence>
<comment type="caution">
    <text evidence="2">The sequence shown here is derived from an EMBL/GenBank/DDBJ whole genome shotgun (WGS) entry which is preliminary data.</text>
</comment>
<keyword evidence="1" id="KW-0812">Transmembrane</keyword>
<name>A0AAV6NNS3_9ROSI</name>
<evidence type="ECO:0000313" key="3">
    <source>
        <dbReference type="Proteomes" id="UP000685013"/>
    </source>
</evidence>
<reference evidence="2 3" key="1">
    <citation type="journal article" date="2021" name="Hortic Res">
        <title>The domestication of Cucurbita argyrosperma as revealed by the genome of its wild relative.</title>
        <authorList>
            <person name="Barrera-Redondo J."/>
            <person name="Sanchez-de la Vega G."/>
            <person name="Aguirre-Liguori J.A."/>
            <person name="Castellanos-Morales G."/>
            <person name="Gutierrez-Guerrero Y.T."/>
            <person name="Aguirre-Dugua X."/>
            <person name="Aguirre-Planter E."/>
            <person name="Tenaillon M.I."/>
            <person name="Lira-Saade R."/>
            <person name="Eguiarte L.E."/>
        </authorList>
    </citation>
    <scope>NUCLEOTIDE SEQUENCE [LARGE SCALE GENOMIC DNA]</scope>
    <source>
        <strain evidence="2">JBR-2021</strain>
    </source>
</reference>
<dbReference type="Proteomes" id="UP000685013">
    <property type="component" value="Chromosome 4"/>
</dbReference>
<accession>A0AAV6NNS3</accession>
<dbReference type="EMBL" id="JAGKQH010000004">
    <property type="protein sequence ID" value="KAG6600705.1"/>
    <property type="molecule type" value="Genomic_DNA"/>
</dbReference>
<keyword evidence="3" id="KW-1185">Reference proteome</keyword>
<evidence type="ECO:0000313" key="2">
    <source>
        <dbReference type="EMBL" id="KAG6600705.1"/>
    </source>
</evidence>
<evidence type="ECO:0000256" key="1">
    <source>
        <dbReference type="SAM" id="Phobius"/>
    </source>
</evidence>
<keyword evidence="1" id="KW-1133">Transmembrane helix</keyword>
<protein>
    <submittedName>
        <fullName evidence="2">Uncharacterized protein</fullName>
    </submittedName>
</protein>
<proteinExistence type="predicted"/>
<organism evidence="2 3">
    <name type="scientific">Cucurbita argyrosperma subsp. sororia</name>
    <dbReference type="NCBI Taxonomy" id="37648"/>
    <lineage>
        <taxon>Eukaryota</taxon>
        <taxon>Viridiplantae</taxon>
        <taxon>Streptophyta</taxon>
        <taxon>Embryophyta</taxon>
        <taxon>Tracheophyta</taxon>
        <taxon>Spermatophyta</taxon>
        <taxon>Magnoliopsida</taxon>
        <taxon>eudicotyledons</taxon>
        <taxon>Gunneridae</taxon>
        <taxon>Pentapetalae</taxon>
        <taxon>rosids</taxon>
        <taxon>fabids</taxon>
        <taxon>Cucurbitales</taxon>
        <taxon>Cucurbitaceae</taxon>
        <taxon>Cucurbiteae</taxon>
        <taxon>Cucurbita</taxon>
    </lineage>
</organism>
<feature type="transmembrane region" description="Helical" evidence="1">
    <location>
        <begin position="39"/>
        <end position="60"/>
    </location>
</feature>
<dbReference type="AlphaFoldDB" id="A0AAV6NNS3"/>
<keyword evidence="1" id="KW-0472">Membrane</keyword>
<gene>
    <name evidence="2" type="ORF">SDJN03_05938</name>
</gene>
<feature type="non-terminal residue" evidence="2">
    <location>
        <position position="1"/>
    </location>
</feature>